<reference evidence="6" key="1">
    <citation type="submission" date="2015-03" db="EMBL/GenBank/DDBJ databases">
        <title>Draft genome sequence of Mizugakiibacter sediminis skMP5.</title>
        <authorList>
            <person name="Watanabe T."/>
            <person name="Kojima H."/>
            <person name="Fukui M."/>
        </authorList>
    </citation>
    <scope>NUCLEOTIDE SEQUENCE</scope>
    <source>
        <strain evidence="6">SkMP5</strain>
    </source>
</reference>
<dbReference type="PANTHER" id="PTHR33337">
    <property type="entry name" value="GFA DOMAIN-CONTAINING PROTEIN"/>
    <property type="match status" value="1"/>
</dbReference>
<dbReference type="AlphaFoldDB" id="A0A0K8QRJ2"/>
<evidence type="ECO:0000256" key="4">
    <source>
        <dbReference type="ARBA" id="ARBA00023239"/>
    </source>
</evidence>
<organism evidence="7">
    <name type="scientific">Mizugakiibacter sediminis</name>
    <dbReference type="NCBI Taxonomy" id="1475481"/>
    <lineage>
        <taxon>Bacteria</taxon>
        <taxon>Pseudomonadati</taxon>
        <taxon>Pseudomonadota</taxon>
        <taxon>Gammaproteobacteria</taxon>
        <taxon>Lysobacterales</taxon>
        <taxon>Rhodanobacteraceae</taxon>
        <taxon>Mizugakiibacter</taxon>
    </lineage>
</organism>
<evidence type="ECO:0000313" key="8">
    <source>
        <dbReference type="Proteomes" id="UP000253740"/>
    </source>
</evidence>
<reference evidence="7" key="2">
    <citation type="submission" date="2015-08" db="EMBL/GenBank/DDBJ databases">
        <title>Complete DNA Sequence of Pseudomonas syringae pv. actinidiae, the Causal Agent of Kiwifruit Canker Disease.</title>
        <authorList>
            <person name="Rikkerink E.H.A."/>
            <person name="Fineran P.C."/>
        </authorList>
    </citation>
    <scope>NUCLEOTIDE SEQUENCE</scope>
    <source>
        <strain evidence="7">SkMP5</strain>
    </source>
</reference>
<dbReference type="HOGENOM" id="CLU_055491_4_0_6"/>
<dbReference type="Proteomes" id="UP000253740">
    <property type="component" value="Unassembled WGS sequence"/>
</dbReference>
<dbReference type="InterPro" id="IPR006913">
    <property type="entry name" value="CENP-V/GFA"/>
</dbReference>
<keyword evidence="2" id="KW-0479">Metal-binding</keyword>
<evidence type="ECO:0000256" key="1">
    <source>
        <dbReference type="ARBA" id="ARBA00005495"/>
    </source>
</evidence>
<dbReference type="RefSeq" id="WP_062538064.1">
    <property type="nucleotide sequence ID" value="NZ_DF970277.1"/>
</dbReference>
<feature type="domain" description="CENP-V/GFA" evidence="5">
    <location>
        <begin position="12"/>
        <end position="120"/>
    </location>
</feature>
<evidence type="ECO:0000313" key="6">
    <source>
        <dbReference type="EMBL" id="GAN44333.1"/>
    </source>
</evidence>
<dbReference type="GO" id="GO:0046872">
    <property type="term" value="F:metal ion binding"/>
    <property type="evidence" value="ECO:0007669"/>
    <property type="project" value="UniProtKB-KW"/>
</dbReference>
<accession>A0A0K8QRJ2</accession>
<dbReference type="EMBL" id="DF952378">
    <property type="protein sequence ID" value="GAN44333.1"/>
    <property type="molecule type" value="Genomic_DNA"/>
</dbReference>
<keyword evidence="4" id="KW-0456">Lyase</keyword>
<dbReference type="Pfam" id="PF04828">
    <property type="entry name" value="GFA"/>
    <property type="match status" value="1"/>
</dbReference>
<dbReference type="OrthoDB" id="7765631at2"/>
<keyword evidence="8" id="KW-1185">Reference proteome</keyword>
<keyword evidence="3" id="KW-0862">Zinc</keyword>
<dbReference type="PROSITE" id="PS51891">
    <property type="entry name" value="CENP_V_GFA"/>
    <property type="match status" value="1"/>
</dbReference>
<dbReference type="EMBL" id="DF970277">
    <property type="protein sequence ID" value="GAP67518.1"/>
    <property type="molecule type" value="Genomic_DNA"/>
</dbReference>
<dbReference type="STRING" id="1475481.GCA_000953855_02897"/>
<evidence type="ECO:0000256" key="2">
    <source>
        <dbReference type="ARBA" id="ARBA00022723"/>
    </source>
</evidence>
<dbReference type="InterPro" id="IPR011057">
    <property type="entry name" value="Mss4-like_sf"/>
</dbReference>
<name>A0A0K8QRJ2_9GAMM</name>
<dbReference type="PANTHER" id="PTHR33337:SF40">
    <property type="entry name" value="CENP-V_GFA DOMAIN-CONTAINING PROTEIN-RELATED"/>
    <property type="match status" value="1"/>
</dbReference>
<sequence length="143" mass="15344">MNMPGHDDTAAHEGGCLCGAVRYRVVGEPLALTRCHCRSCRLASGAPSLAWAIFRAEDFVLVTGRPTRFASSPGVERTFCAICGTSLTYRSADRPDAIDVTTATLDDASRFAPTKEIWTEHALAWQPLDAALPHSPRSSRGAA</sequence>
<dbReference type="Gene3D" id="3.90.1590.10">
    <property type="entry name" value="glutathione-dependent formaldehyde- activating enzyme (gfa)"/>
    <property type="match status" value="1"/>
</dbReference>
<evidence type="ECO:0000259" key="5">
    <source>
        <dbReference type="PROSITE" id="PS51891"/>
    </source>
</evidence>
<dbReference type="SUPFAM" id="SSF51316">
    <property type="entry name" value="Mss4-like"/>
    <property type="match status" value="1"/>
</dbReference>
<proteinExistence type="inferred from homology"/>
<comment type="similarity">
    <text evidence="1">Belongs to the Gfa family.</text>
</comment>
<protein>
    <recommendedName>
        <fullName evidence="5">CENP-V/GFA domain-containing protein</fullName>
    </recommendedName>
</protein>
<gene>
    <name evidence="6" type="ORF">MBSD_0857</name>
    <name evidence="7" type="ORF">MBSD_n2845</name>
</gene>
<evidence type="ECO:0000256" key="3">
    <source>
        <dbReference type="ARBA" id="ARBA00022833"/>
    </source>
</evidence>
<evidence type="ECO:0000313" key="7">
    <source>
        <dbReference type="EMBL" id="GAP67518.1"/>
    </source>
</evidence>
<dbReference type="GO" id="GO:0016846">
    <property type="term" value="F:carbon-sulfur lyase activity"/>
    <property type="evidence" value="ECO:0007669"/>
    <property type="project" value="InterPro"/>
</dbReference>